<organism evidence="2 3">
    <name type="scientific">Paenibacillus peoriae</name>
    <dbReference type="NCBI Taxonomy" id="59893"/>
    <lineage>
        <taxon>Bacteria</taxon>
        <taxon>Bacillati</taxon>
        <taxon>Bacillota</taxon>
        <taxon>Bacilli</taxon>
        <taxon>Bacillales</taxon>
        <taxon>Paenibacillaceae</taxon>
        <taxon>Paenibacillus</taxon>
    </lineage>
</organism>
<evidence type="ECO:0000259" key="1">
    <source>
        <dbReference type="Pfam" id="PF14080"/>
    </source>
</evidence>
<feature type="domain" description="DUF4261" evidence="1">
    <location>
        <begin position="157"/>
        <end position="239"/>
    </location>
</feature>
<dbReference type="Pfam" id="PF14080">
    <property type="entry name" value="DUF4261"/>
    <property type="match status" value="1"/>
</dbReference>
<dbReference type="RefSeq" id="WP_190297747.1">
    <property type="nucleotide sequence ID" value="NZ_CP061172.1"/>
</dbReference>
<protein>
    <submittedName>
        <fullName evidence="2">DUF4261 domain-containing protein</fullName>
    </submittedName>
</protein>
<evidence type="ECO:0000313" key="3">
    <source>
        <dbReference type="Proteomes" id="UP000516384"/>
    </source>
</evidence>
<sequence length="247" mass="27933">MNLPKIILGIPGYWKTRDEFVKAMAQDGNGYIYTGNHIGNLKEPKELFEVDMSEYNPYVAEAFEVAGNGSFKKEHINQLNEHKSIIYLFGEGGSIEKVLDIMEVASAVLHAGGIAVNVESSGRASTKEEWIEITNSRDIAQVFAAFIQMSREKNTFYTTGMHSFGYSDVETTSENITGSEVSAIFRIFCLYNIVEKPNITDGETFSTDPNSPIYLLKHKKCTMFEEEDPFYNPFGVWNLIRNHRPKN</sequence>
<evidence type="ECO:0000313" key="2">
    <source>
        <dbReference type="EMBL" id="QNR66269.1"/>
    </source>
</evidence>
<dbReference type="InterPro" id="IPR025357">
    <property type="entry name" value="DUF4261"/>
</dbReference>
<dbReference type="Proteomes" id="UP000516384">
    <property type="component" value="Chromosome"/>
</dbReference>
<name>A0A7H0Y5B1_9BACL</name>
<proteinExistence type="predicted"/>
<reference evidence="2 3" key="1">
    <citation type="submission" date="2020-09" db="EMBL/GenBank/DDBJ databases">
        <title>Characterization of Paenibacillus peoriae strain ZF390 with broad-spectrum antimicrobial activity as a potential biocontrol agent.</title>
        <authorList>
            <person name="Li L."/>
            <person name="Zhao Y."/>
            <person name="Li B."/>
            <person name="Xie X."/>
        </authorList>
    </citation>
    <scope>NUCLEOTIDE SEQUENCE [LARGE SCALE GENOMIC DNA]</scope>
    <source>
        <strain evidence="2 3">ZF390</strain>
    </source>
</reference>
<accession>A0A7H0Y5B1</accession>
<dbReference type="AlphaFoldDB" id="A0A7H0Y5B1"/>
<dbReference type="EMBL" id="CP061172">
    <property type="protein sequence ID" value="QNR66269.1"/>
    <property type="molecule type" value="Genomic_DNA"/>
</dbReference>
<gene>
    <name evidence="2" type="ORF">IAQ67_20855</name>
</gene>